<keyword evidence="3" id="KW-0812">Transmembrane</keyword>
<evidence type="ECO:0000313" key="5">
    <source>
        <dbReference type="EMBL" id="KAB7495992.1"/>
    </source>
</evidence>
<evidence type="ECO:0000256" key="1">
    <source>
        <dbReference type="ARBA" id="ARBA00023157"/>
    </source>
</evidence>
<feature type="transmembrane region" description="Helical" evidence="3">
    <location>
        <begin position="307"/>
        <end position="329"/>
    </location>
</feature>
<evidence type="ECO:0000256" key="3">
    <source>
        <dbReference type="SAM" id="Phobius"/>
    </source>
</evidence>
<dbReference type="EMBL" id="SEYY01021862">
    <property type="protein sequence ID" value="KAB7495992.1"/>
    <property type="molecule type" value="Genomic_DNA"/>
</dbReference>
<dbReference type="PANTHER" id="PTHR47327">
    <property type="entry name" value="FI18240P1-RELATED"/>
    <property type="match status" value="1"/>
</dbReference>
<keyword evidence="3" id="KW-1133">Transmembrane helix</keyword>
<evidence type="ECO:0000256" key="2">
    <source>
        <dbReference type="SAM" id="MobiDB-lite"/>
    </source>
</evidence>
<dbReference type="GO" id="GO:0009653">
    <property type="term" value="P:anatomical structure morphogenesis"/>
    <property type="evidence" value="ECO:0007669"/>
    <property type="project" value="TreeGrafter"/>
</dbReference>
<keyword evidence="3" id="KW-0472">Membrane</keyword>
<keyword evidence="1" id="KW-1015">Disulfide bond</keyword>
<reference evidence="5 6" key="1">
    <citation type="journal article" date="2019" name="PLoS Biol.">
        <title>Sex chromosomes control vertical transmission of feminizing Wolbachia symbionts in an isopod.</title>
        <authorList>
            <person name="Becking T."/>
            <person name="Chebbi M.A."/>
            <person name="Giraud I."/>
            <person name="Moumen B."/>
            <person name="Laverre T."/>
            <person name="Caubet Y."/>
            <person name="Peccoud J."/>
            <person name="Gilbert C."/>
            <person name="Cordaux R."/>
        </authorList>
    </citation>
    <scope>NUCLEOTIDE SEQUENCE [LARGE SCALE GENOMIC DNA]</scope>
    <source>
        <strain evidence="5">ANa2</strain>
        <tissue evidence="5">Whole body excluding digestive tract and cuticle</tissue>
    </source>
</reference>
<dbReference type="Pfam" id="PF00100">
    <property type="entry name" value="Zona_pellucida"/>
    <property type="match status" value="1"/>
</dbReference>
<dbReference type="SMART" id="SM00241">
    <property type="entry name" value="ZP"/>
    <property type="match status" value="1"/>
</dbReference>
<dbReference type="Gene3D" id="2.60.40.4100">
    <property type="entry name" value="Zona pellucida, ZP-C domain"/>
    <property type="match status" value="1"/>
</dbReference>
<name>A0A5N5SQ30_9CRUS</name>
<sequence>MFSSLSLYKIFLRLYFKKKSQLMKHPFPVSFFQGGVFTNTIVIQHNSVVMTKRDKIYKIRCTYDMTSKNITFGMMPIRDPAMIPITSAPEAPAPSIRILDENLNEVETVRIGDRLTFRIEIPEKTPYGIFARSCVAMAKDSRSTFQIIDDDGCPVEPTIFPHFEQVGPALQAVYEAFRFTESYGVIFQCNVKYCLGECQPAKCRIGSSVVRSFGRRKRGVRNSDRQGSGGNIRDAKKGSDDDEDETSDEEMSISQEILVLDFGDEQSPQFKRTSKPSVEENYFVNNTFKVDQPDVTLFETCPTRSSVLALAVTCAILLLIYVLTVFYFVMRKWSTPSKRVH</sequence>
<dbReference type="OrthoDB" id="5775605at2759"/>
<dbReference type="PROSITE" id="PS51034">
    <property type="entry name" value="ZP_2"/>
    <property type="match status" value="1"/>
</dbReference>
<feature type="domain" description="ZP" evidence="4">
    <location>
        <begin position="1"/>
        <end position="210"/>
    </location>
</feature>
<dbReference type="InterPro" id="IPR042235">
    <property type="entry name" value="ZP-C_dom"/>
</dbReference>
<accession>A0A5N5SQ30</accession>
<protein>
    <recommendedName>
        <fullName evidence="4">ZP domain-containing protein</fullName>
    </recommendedName>
</protein>
<keyword evidence="6" id="KW-1185">Reference proteome</keyword>
<comment type="caution">
    <text evidence="5">The sequence shown here is derived from an EMBL/GenBank/DDBJ whole genome shotgun (WGS) entry which is preliminary data.</text>
</comment>
<dbReference type="Proteomes" id="UP000326759">
    <property type="component" value="Unassembled WGS sequence"/>
</dbReference>
<dbReference type="InterPro" id="IPR001507">
    <property type="entry name" value="ZP_dom"/>
</dbReference>
<gene>
    <name evidence="5" type="ORF">Anas_07410</name>
</gene>
<dbReference type="PANTHER" id="PTHR47327:SF1">
    <property type="entry name" value="RE15579P"/>
    <property type="match status" value="1"/>
</dbReference>
<evidence type="ECO:0000313" key="6">
    <source>
        <dbReference type="Proteomes" id="UP000326759"/>
    </source>
</evidence>
<proteinExistence type="predicted"/>
<dbReference type="InterPro" id="IPR055355">
    <property type="entry name" value="ZP-C"/>
</dbReference>
<dbReference type="InterPro" id="IPR052774">
    <property type="entry name" value="Celegans_DevNeuronal_Protein"/>
</dbReference>
<feature type="region of interest" description="Disordered" evidence="2">
    <location>
        <begin position="216"/>
        <end position="248"/>
    </location>
</feature>
<organism evidence="5 6">
    <name type="scientific">Armadillidium nasatum</name>
    <dbReference type="NCBI Taxonomy" id="96803"/>
    <lineage>
        <taxon>Eukaryota</taxon>
        <taxon>Metazoa</taxon>
        <taxon>Ecdysozoa</taxon>
        <taxon>Arthropoda</taxon>
        <taxon>Crustacea</taxon>
        <taxon>Multicrustacea</taxon>
        <taxon>Malacostraca</taxon>
        <taxon>Eumalacostraca</taxon>
        <taxon>Peracarida</taxon>
        <taxon>Isopoda</taxon>
        <taxon>Oniscidea</taxon>
        <taxon>Crinocheta</taxon>
        <taxon>Armadillidiidae</taxon>
        <taxon>Armadillidium</taxon>
    </lineage>
</organism>
<dbReference type="AlphaFoldDB" id="A0A5N5SQ30"/>
<evidence type="ECO:0000259" key="4">
    <source>
        <dbReference type="PROSITE" id="PS51034"/>
    </source>
</evidence>